<dbReference type="InterPro" id="IPR036388">
    <property type="entry name" value="WH-like_DNA-bd_sf"/>
</dbReference>
<protein>
    <submittedName>
        <fullName evidence="11">EmrB/QacA subfamily drug resistance transporter</fullName>
    </submittedName>
</protein>
<evidence type="ECO:0000256" key="9">
    <source>
        <dbReference type="SAM" id="Phobius"/>
    </source>
</evidence>
<keyword evidence="5 9" id="KW-0812">Transmembrane</keyword>
<keyword evidence="7 9" id="KW-0472">Membrane</keyword>
<feature type="transmembrane region" description="Helical" evidence="9">
    <location>
        <begin position="367"/>
        <end position="385"/>
    </location>
</feature>
<evidence type="ECO:0000259" key="10">
    <source>
        <dbReference type="PROSITE" id="PS50850"/>
    </source>
</evidence>
<feature type="transmembrane region" description="Helical" evidence="9">
    <location>
        <begin position="106"/>
        <end position="127"/>
    </location>
</feature>
<dbReference type="OrthoDB" id="7375466at2"/>
<dbReference type="NCBIfam" id="TIGR00711">
    <property type="entry name" value="efflux_EmrB"/>
    <property type="match status" value="1"/>
</dbReference>
<accession>A0A3N1DCQ0</accession>
<dbReference type="InterPro" id="IPR036259">
    <property type="entry name" value="MFS_trans_sf"/>
</dbReference>
<feature type="transmembrane region" description="Helical" evidence="9">
    <location>
        <begin position="228"/>
        <end position="250"/>
    </location>
</feature>
<feature type="transmembrane region" description="Helical" evidence="9">
    <location>
        <begin position="202"/>
        <end position="222"/>
    </location>
</feature>
<feature type="region of interest" description="Disordered" evidence="8">
    <location>
        <begin position="648"/>
        <end position="671"/>
    </location>
</feature>
<organism evidence="11 12">
    <name type="scientific">Actinocorallia herbida</name>
    <dbReference type="NCBI Taxonomy" id="58109"/>
    <lineage>
        <taxon>Bacteria</taxon>
        <taxon>Bacillati</taxon>
        <taxon>Actinomycetota</taxon>
        <taxon>Actinomycetes</taxon>
        <taxon>Streptosporangiales</taxon>
        <taxon>Thermomonosporaceae</taxon>
        <taxon>Actinocorallia</taxon>
    </lineage>
</organism>
<dbReference type="PROSITE" id="PS50850">
    <property type="entry name" value="MFS"/>
    <property type="match status" value="1"/>
</dbReference>
<dbReference type="SUPFAM" id="SSF46785">
    <property type="entry name" value="Winged helix' DNA-binding domain"/>
    <property type="match status" value="1"/>
</dbReference>
<dbReference type="Proteomes" id="UP000272400">
    <property type="component" value="Unassembled WGS sequence"/>
</dbReference>
<dbReference type="Pfam" id="PF07690">
    <property type="entry name" value="MFS_1"/>
    <property type="match status" value="2"/>
</dbReference>
<proteinExistence type="inferred from homology"/>
<feature type="transmembrane region" description="Helical" evidence="9">
    <location>
        <begin position="12"/>
        <end position="30"/>
    </location>
</feature>
<evidence type="ECO:0000256" key="3">
    <source>
        <dbReference type="ARBA" id="ARBA00022448"/>
    </source>
</evidence>
<evidence type="ECO:0000313" key="12">
    <source>
        <dbReference type="Proteomes" id="UP000272400"/>
    </source>
</evidence>
<evidence type="ECO:0000256" key="2">
    <source>
        <dbReference type="ARBA" id="ARBA00007520"/>
    </source>
</evidence>
<reference evidence="11 12" key="1">
    <citation type="submission" date="2018-11" db="EMBL/GenBank/DDBJ databases">
        <title>Sequencing the genomes of 1000 actinobacteria strains.</title>
        <authorList>
            <person name="Klenk H.-P."/>
        </authorList>
    </citation>
    <scope>NUCLEOTIDE SEQUENCE [LARGE SCALE GENOMIC DNA]</scope>
    <source>
        <strain evidence="11 12">DSM 44254</strain>
    </source>
</reference>
<feature type="transmembrane region" description="Helical" evidence="9">
    <location>
        <begin position="139"/>
        <end position="157"/>
    </location>
</feature>
<dbReference type="GO" id="GO:0005886">
    <property type="term" value="C:plasma membrane"/>
    <property type="evidence" value="ECO:0007669"/>
    <property type="project" value="UniProtKB-SubCell"/>
</dbReference>
<dbReference type="FunFam" id="1.20.1720.10:FF:000004">
    <property type="entry name" value="EmrB/QacA family drug resistance transporter"/>
    <property type="match status" value="1"/>
</dbReference>
<evidence type="ECO:0000256" key="8">
    <source>
        <dbReference type="SAM" id="MobiDB-lite"/>
    </source>
</evidence>
<comment type="caution">
    <text evidence="11">The sequence shown here is derived from an EMBL/GenBank/DDBJ whole genome shotgun (WGS) entry which is preliminary data.</text>
</comment>
<dbReference type="PANTHER" id="PTHR23501:SF197">
    <property type="entry name" value="COMD"/>
    <property type="match status" value="1"/>
</dbReference>
<evidence type="ECO:0000256" key="7">
    <source>
        <dbReference type="ARBA" id="ARBA00023136"/>
    </source>
</evidence>
<dbReference type="CDD" id="cd17502">
    <property type="entry name" value="MFS_Azr1_MDR_like"/>
    <property type="match status" value="1"/>
</dbReference>
<keyword evidence="6 9" id="KW-1133">Transmembrane helix</keyword>
<evidence type="ECO:0000256" key="5">
    <source>
        <dbReference type="ARBA" id="ARBA00022692"/>
    </source>
</evidence>
<feature type="compositionally biased region" description="Basic and acidic residues" evidence="8">
    <location>
        <begin position="661"/>
        <end position="671"/>
    </location>
</feature>
<keyword evidence="3" id="KW-0813">Transport</keyword>
<evidence type="ECO:0000313" key="11">
    <source>
        <dbReference type="EMBL" id="ROO91291.1"/>
    </source>
</evidence>
<dbReference type="InterPro" id="IPR004638">
    <property type="entry name" value="EmrB-like"/>
</dbReference>
<dbReference type="InterPro" id="IPR011701">
    <property type="entry name" value="MFS"/>
</dbReference>
<feature type="transmembrane region" description="Helical" evidence="9">
    <location>
        <begin position="474"/>
        <end position="493"/>
    </location>
</feature>
<dbReference type="InterPro" id="IPR036390">
    <property type="entry name" value="WH_DNA-bd_sf"/>
</dbReference>
<feature type="transmembrane region" description="Helical" evidence="9">
    <location>
        <begin position="271"/>
        <end position="297"/>
    </location>
</feature>
<keyword evidence="4" id="KW-1003">Cell membrane</keyword>
<dbReference type="PRINTS" id="PR01036">
    <property type="entry name" value="TCRTETB"/>
</dbReference>
<dbReference type="GO" id="GO:0022857">
    <property type="term" value="F:transmembrane transporter activity"/>
    <property type="evidence" value="ECO:0007669"/>
    <property type="project" value="InterPro"/>
</dbReference>
<feature type="domain" description="Major facilitator superfamily (MFS) profile" evidence="10">
    <location>
        <begin position="16"/>
        <end position="498"/>
    </location>
</feature>
<feature type="transmembrane region" description="Helical" evidence="9">
    <location>
        <begin position="81"/>
        <end position="100"/>
    </location>
</feature>
<name>A0A3N1DCQ0_9ACTN</name>
<sequence length="671" mass="71203">MGGQTGEASRGGVWVVIGALMLGMLLGALDQTIVSTALPTIVSEFGGLNHLAWVVTAYLLASTASTPLWGKLGDQYGRKRLYISAIIIFLVGSVLCGAAWNMLSLIVFRAFQGLGGGGLIVLGMAIVGDVVPPRERGRYQGFFGGVFGVASVAGPLLGGFFVDNLTWRWVFYVNVPIGVVALVLVSVVLHGKKNGTRHRIDYAGTAAIAGAAVCLVLGTTWGGTEYPWNSPVIIGLFAAAVVLIVVWWSVERRAAEPVLPLHLFRNPVFSVGGFLAFVIGFALFGSVTYFAVYLQVVKGESPTMSGLSLLPQMAGVLVASITSGLLITRTGHYRPFPIIGTGLMTVALALCSRLSPETSVLEQSLYFATLGVGLGCVMQVLIIAVQNSSPYEDLGAATSGNTFLRSIGGSFGVAVFGTIFSNQLATNVAQALRGITLPPGVDPAQVQENSAVLRRLPAPQAEAILGAYSDSIQTVFLCAVPVAATAFIASWFLREVPLKTATREAGMGESMGAPSARSSRAELELCLARLLRRDPEARVLYAQLAARSGLDLPAGSIWALCRIAQAGSITGRELAGNADTTRSHGRHYVDELVAEGLVDREGEVLAITNTGRAYAERVWETRRRGLDDLLEGWDPDRHPELTELLDRMSKESLGTSGDLAELSRERSGLPR</sequence>
<evidence type="ECO:0000256" key="6">
    <source>
        <dbReference type="ARBA" id="ARBA00022989"/>
    </source>
</evidence>
<dbReference type="InterPro" id="IPR020846">
    <property type="entry name" value="MFS_dom"/>
</dbReference>
<dbReference type="Gene3D" id="1.20.1250.20">
    <property type="entry name" value="MFS general substrate transporter like domains"/>
    <property type="match status" value="1"/>
</dbReference>
<dbReference type="Gene3D" id="1.10.10.10">
    <property type="entry name" value="Winged helix-like DNA-binding domain superfamily/Winged helix DNA-binding domain"/>
    <property type="match status" value="1"/>
</dbReference>
<feature type="transmembrane region" description="Helical" evidence="9">
    <location>
        <begin position="335"/>
        <end position="355"/>
    </location>
</feature>
<feature type="transmembrane region" description="Helical" evidence="9">
    <location>
        <begin position="50"/>
        <end position="69"/>
    </location>
</feature>
<feature type="transmembrane region" description="Helical" evidence="9">
    <location>
        <begin position="169"/>
        <end position="190"/>
    </location>
</feature>
<gene>
    <name evidence="11" type="ORF">EDD29_9044</name>
</gene>
<dbReference type="EMBL" id="RJKE01000001">
    <property type="protein sequence ID" value="ROO91291.1"/>
    <property type="molecule type" value="Genomic_DNA"/>
</dbReference>
<dbReference type="Gene3D" id="1.20.1720.10">
    <property type="entry name" value="Multidrug resistance protein D"/>
    <property type="match status" value="1"/>
</dbReference>
<dbReference type="PANTHER" id="PTHR23501">
    <property type="entry name" value="MAJOR FACILITATOR SUPERFAMILY"/>
    <property type="match status" value="1"/>
</dbReference>
<comment type="subcellular location">
    <subcellularLocation>
        <location evidence="1">Cell membrane</location>
        <topology evidence="1">Multi-pass membrane protein</topology>
    </subcellularLocation>
</comment>
<evidence type="ECO:0000256" key="4">
    <source>
        <dbReference type="ARBA" id="ARBA00022475"/>
    </source>
</evidence>
<comment type="similarity">
    <text evidence="2">Belongs to the major facilitator superfamily. TCR/Tet family.</text>
</comment>
<dbReference type="SUPFAM" id="SSF103473">
    <property type="entry name" value="MFS general substrate transporter"/>
    <property type="match status" value="2"/>
</dbReference>
<feature type="transmembrane region" description="Helical" evidence="9">
    <location>
        <begin position="309"/>
        <end position="328"/>
    </location>
</feature>
<keyword evidence="12" id="KW-1185">Reference proteome</keyword>
<dbReference type="AlphaFoldDB" id="A0A3N1DCQ0"/>
<evidence type="ECO:0000256" key="1">
    <source>
        <dbReference type="ARBA" id="ARBA00004651"/>
    </source>
</evidence>
<dbReference type="RefSeq" id="WP_123670135.1">
    <property type="nucleotide sequence ID" value="NZ_RJKE01000001.1"/>
</dbReference>